<accession>A0A4P7N4H2</accession>
<dbReference type="EMBL" id="CP034205">
    <property type="protein sequence ID" value="QBZ57397.1"/>
    <property type="molecule type" value="Genomic_DNA"/>
</dbReference>
<sequence length="64" mass="7179">MLSWSFTRSAKDVPFEAISAFLNLYKRQRGMVKHISLLLSTAACQGFVRFPIRSFPSANSVSVL</sequence>
<proteinExistence type="predicted"/>
<protein>
    <submittedName>
        <fullName evidence="1">Uncharacterized protein</fullName>
    </submittedName>
</protein>
<evidence type="ECO:0000313" key="1">
    <source>
        <dbReference type="EMBL" id="QBZ57397.1"/>
    </source>
</evidence>
<reference evidence="1 2" key="1">
    <citation type="journal article" date="2019" name="Mol. Biol. Evol.">
        <title>Blast fungal genomes show frequent chromosomal changes, gene gains and losses, and effector gene turnover.</title>
        <authorList>
            <person name="Gomez Luciano L.B."/>
            <person name="Jason Tsai I."/>
            <person name="Chuma I."/>
            <person name="Tosa Y."/>
            <person name="Chen Y.H."/>
            <person name="Li J.Y."/>
            <person name="Li M.Y."/>
            <person name="Jade Lu M.Y."/>
            <person name="Nakayashiki H."/>
            <person name="Li W.H."/>
        </authorList>
    </citation>
    <scope>NUCLEOTIDE SEQUENCE [LARGE SCALE GENOMIC DNA]</scope>
    <source>
        <strain evidence="1">MZ5-1-6</strain>
    </source>
</reference>
<evidence type="ECO:0000313" key="2">
    <source>
        <dbReference type="Proteomes" id="UP000294847"/>
    </source>
</evidence>
<dbReference type="AlphaFoldDB" id="A0A4P7N4H2"/>
<organism evidence="1 2">
    <name type="scientific">Pyricularia oryzae</name>
    <name type="common">Rice blast fungus</name>
    <name type="synonym">Magnaporthe oryzae</name>
    <dbReference type="NCBI Taxonomy" id="318829"/>
    <lineage>
        <taxon>Eukaryota</taxon>
        <taxon>Fungi</taxon>
        <taxon>Dikarya</taxon>
        <taxon>Ascomycota</taxon>
        <taxon>Pezizomycotina</taxon>
        <taxon>Sordariomycetes</taxon>
        <taxon>Sordariomycetidae</taxon>
        <taxon>Magnaporthales</taxon>
        <taxon>Pyriculariaceae</taxon>
        <taxon>Pyricularia</taxon>
    </lineage>
</organism>
<gene>
    <name evidence="1" type="ORF">PoMZ_02321</name>
</gene>
<feature type="non-terminal residue" evidence="1">
    <location>
        <position position="64"/>
    </location>
</feature>
<dbReference type="Proteomes" id="UP000294847">
    <property type="component" value="Chromosome 2"/>
</dbReference>
<name>A0A4P7N4H2_PYROR</name>